<feature type="compositionally biased region" description="Low complexity" evidence="1">
    <location>
        <begin position="442"/>
        <end position="453"/>
    </location>
</feature>
<evidence type="ECO:0000313" key="3">
    <source>
        <dbReference type="Proteomes" id="UP000193560"/>
    </source>
</evidence>
<dbReference type="EMBL" id="MCGE01000015">
    <property type="protein sequence ID" value="ORZ14056.1"/>
    <property type="molecule type" value="Genomic_DNA"/>
</dbReference>
<feature type="region of interest" description="Disordered" evidence="1">
    <location>
        <begin position="187"/>
        <end position="226"/>
    </location>
</feature>
<dbReference type="AlphaFoldDB" id="A0A1X2ICN5"/>
<reference evidence="2 3" key="1">
    <citation type="submission" date="2016-07" db="EMBL/GenBank/DDBJ databases">
        <title>Pervasive Adenine N6-methylation of Active Genes in Fungi.</title>
        <authorList>
            <consortium name="DOE Joint Genome Institute"/>
            <person name="Mondo S.J."/>
            <person name="Dannebaum R.O."/>
            <person name="Kuo R.C."/>
            <person name="Labutti K."/>
            <person name="Haridas S."/>
            <person name="Kuo A."/>
            <person name="Salamov A."/>
            <person name="Ahrendt S.R."/>
            <person name="Lipzen A."/>
            <person name="Sullivan W."/>
            <person name="Andreopoulos W.B."/>
            <person name="Clum A."/>
            <person name="Lindquist E."/>
            <person name="Daum C."/>
            <person name="Ramamoorthy G.K."/>
            <person name="Gryganskyi A."/>
            <person name="Culley D."/>
            <person name="Magnuson J.K."/>
            <person name="James T.Y."/>
            <person name="O'Malley M.A."/>
            <person name="Stajich J.E."/>
            <person name="Spatafora J.W."/>
            <person name="Visel A."/>
            <person name="Grigoriev I.V."/>
        </authorList>
    </citation>
    <scope>NUCLEOTIDE SEQUENCE [LARGE SCALE GENOMIC DNA]</scope>
    <source>
        <strain evidence="2 3">NRRL 1336</strain>
    </source>
</reference>
<feature type="region of interest" description="Disordered" evidence="1">
    <location>
        <begin position="110"/>
        <end position="137"/>
    </location>
</feature>
<evidence type="ECO:0000313" key="2">
    <source>
        <dbReference type="EMBL" id="ORZ14056.1"/>
    </source>
</evidence>
<dbReference type="OrthoDB" id="2401616at2759"/>
<feature type="compositionally biased region" description="Polar residues" evidence="1">
    <location>
        <begin position="514"/>
        <end position="525"/>
    </location>
</feature>
<dbReference type="InterPro" id="IPR053361">
    <property type="entry name" value="Vulval_dev_neg_regulator"/>
</dbReference>
<protein>
    <submittedName>
        <fullName evidence="2">Uncharacterized protein</fullName>
    </submittedName>
</protein>
<keyword evidence="3" id="KW-1185">Reference proteome</keyword>
<feature type="compositionally biased region" description="Acidic residues" evidence="1">
    <location>
        <begin position="68"/>
        <end position="83"/>
    </location>
</feature>
<feature type="compositionally biased region" description="Basic residues" evidence="1">
    <location>
        <begin position="124"/>
        <end position="136"/>
    </location>
</feature>
<name>A0A1X2ICN5_9FUNG</name>
<feature type="region of interest" description="Disordered" evidence="1">
    <location>
        <begin position="35"/>
        <end position="85"/>
    </location>
</feature>
<feature type="region of interest" description="Disordered" evidence="1">
    <location>
        <begin position="403"/>
        <end position="427"/>
    </location>
</feature>
<feature type="region of interest" description="Disordered" evidence="1">
    <location>
        <begin position="355"/>
        <end position="390"/>
    </location>
</feature>
<feature type="region of interest" description="Disordered" evidence="1">
    <location>
        <begin position="292"/>
        <end position="343"/>
    </location>
</feature>
<dbReference type="STRING" id="90262.A0A1X2ICN5"/>
<feature type="compositionally biased region" description="Low complexity" evidence="1">
    <location>
        <begin position="418"/>
        <end position="427"/>
    </location>
</feature>
<evidence type="ECO:0000256" key="1">
    <source>
        <dbReference type="SAM" id="MobiDB-lite"/>
    </source>
</evidence>
<dbReference type="PANTHER" id="PTHR48233:SF4">
    <property type="entry name" value="MUCIN 4B, ISOFORM B-RELATED"/>
    <property type="match status" value="1"/>
</dbReference>
<feature type="compositionally biased region" description="Low complexity" evidence="1">
    <location>
        <begin position="111"/>
        <end position="123"/>
    </location>
</feature>
<feature type="compositionally biased region" description="Basic residues" evidence="1">
    <location>
        <begin position="361"/>
        <end position="374"/>
    </location>
</feature>
<feature type="compositionally biased region" description="Low complexity" evidence="1">
    <location>
        <begin position="292"/>
        <end position="336"/>
    </location>
</feature>
<feature type="compositionally biased region" description="Basic residues" evidence="1">
    <location>
        <begin position="539"/>
        <end position="548"/>
    </location>
</feature>
<organism evidence="2 3">
    <name type="scientific">Absidia repens</name>
    <dbReference type="NCBI Taxonomy" id="90262"/>
    <lineage>
        <taxon>Eukaryota</taxon>
        <taxon>Fungi</taxon>
        <taxon>Fungi incertae sedis</taxon>
        <taxon>Mucoromycota</taxon>
        <taxon>Mucoromycotina</taxon>
        <taxon>Mucoromycetes</taxon>
        <taxon>Mucorales</taxon>
        <taxon>Cunninghamellaceae</taxon>
        <taxon>Absidia</taxon>
    </lineage>
</organism>
<feature type="compositionally biased region" description="Low complexity" evidence="1">
    <location>
        <begin position="467"/>
        <end position="486"/>
    </location>
</feature>
<feature type="compositionally biased region" description="Low complexity" evidence="1">
    <location>
        <begin position="496"/>
        <end position="513"/>
    </location>
</feature>
<gene>
    <name evidence="2" type="ORF">BCR42DRAFT_60982</name>
</gene>
<feature type="compositionally biased region" description="Pro residues" evidence="1">
    <location>
        <begin position="194"/>
        <end position="205"/>
    </location>
</feature>
<dbReference type="PANTHER" id="PTHR48233">
    <property type="entry name" value="MUCIN 4B, ISOFORM B-RELATED"/>
    <property type="match status" value="1"/>
</dbReference>
<sequence>MVEARSATCSLDLLTHDLNTSLLDKVDSHAQFHSIDQHSSTAMDSPRISSTPPSTPGLESNQGKDTKDDEDEDEEDGDGDYNDYTDYAYDEYINGDYSEPDEDYFFKDFATNTDSTTTPSTNRPKSKRYSRRRRSQKVMSRFDLQSFARQLHANRLSVLQTRQSRMILTEEDEQELDRLLARKVTQGAVGSLSSPPPVPALPPVPASLSQPAPLTTPLSPAEKETEMEIDTSTTIGGFKAMVIEPSSDLAGPIPYGSISSDSPKKPSLLLQKLNDQHPSIRSKNATFVEMAPLSPSLSDPSSFISPRRAPTPPSETSSPFSLSASLSSSSTSTSVTAKDHKLSHPVATTVTLGPAPTSFTVKKKSSWRANRKQLKNQDQPKVALPLSPLSPTATHLRQSISLDSLRDAPQSKDSWKLTKASATKPAIATSTTTTKVPATVSVSSSVQPSTTPAFVDNSKKPKSRLFGSLRQASRSSRAAGEGAIRGLMRNLSTVGQRTQHQQQQQQQQQQTDQVVSSLTDNSTMSRAAKAVIQHDVSSKKKPANKKSKTASASALGQGVDVTDGMDDSTVQVTHTATSTKGGVRL</sequence>
<proteinExistence type="predicted"/>
<accession>A0A1X2ICN5</accession>
<comment type="caution">
    <text evidence="2">The sequence shown here is derived from an EMBL/GenBank/DDBJ whole genome shotgun (WGS) entry which is preliminary data.</text>
</comment>
<feature type="compositionally biased region" description="Basic and acidic residues" evidence="1">
    <location>
        <begin position="404"/>
        <end position="416"/>
    </location>
</feature>
<dbReference type="Proteomes" id="UP000193560">
    <property type="component" value="Unassembled WGS sequence"/>
</dbReference>
<feature type="region of interest" description="Disordered" evidence="1">
    <location>
        <begin position="442"/>
        <end position="566"/>
    </location>
</feature>